<keyword evidence="4" id="KW-0479">Metal-binding</keyword>
<gene>
    <name evidence="11" type="ORF">EBQ34_06800</name>
</gene>
<dbReference type="Pfam" id="PF00078">
    <property type="entry name" value="RVT_1"/>
    <property type="match status" value="1"/>
</dbReference>
<evidence type="ECO:0000256" key="2">
    <source>
        <dbReference type="ARBA" id="ARBA00022679"/>
    </source>
</evidence>
<protein>
    <recommendedName>
        <fullName evidence="1">RNA-directed DNA polymerase</fullName>
        <ecNumber evidence="1">2.7.7.49</ecNumber>
    </recommendedName>
</protein>
<reference evidence="11 12" key="1">
    <citation type="submission" date="2018-10" db="EMBL/GenBank/DDBJ databases">
        <title>Comamonadaceae CDC group NO-1 genome sequencing and assembly.</title>
        <authorList>
            <person name="Bernier A.-M."/>
            <person name="Bernard K."/>
        </authorList>
    </citation>
    <scope>NUCLEOTIDE SEQUENCE [LARGE SCALE GENOMIC DNA]</scope>
    <source>
        <strain evidence="11 12">NML180582</strain>
    </source>
</reference>
<feature type="domain" description="Reverse transcriptase" evidence="10">
    <location>
        <begin position="277"/>
        <end position="533"/>
    </location>
</feature>
<dbReference type="GO" id="GO:0003723">
    <property type="term" value="F:RNA binding"/>
    <property type="evidence" value="ECO:0007669"/>
    <property type="project" value="InterPro"/>
</dbReference>
<dbReference type="GO" id="GO:0003964">
    <property type="term" value="F:RNA-directed DNA polymerase activity"/>
    <property type="evidence" value="ECO:0007669"/>
    <property type="project" value="UniProtKB-KW"/>
</dbReference>
<dbReference type="AlphaFoldDB" id="A0A3M6RIW2"/>
<evidence type="ECO:0000256" key="3">
    <source>
        <dbReference type="ARBA" id="ARBA00022695"/>
    </source>
</evidence>
<dbReference type="PANTHER" id="PTHR34047:SF7">
    <property type="entry name" value="RNA-DIRECTED DNA POLYMERASE"/>
    <property type="match status" value="1"/>
</dbReference>
<evidence type="ECO:0000259" key="10">
    <source>
        <dbReference type="PROSITE" id="PS50878"/>
    </source>
</evidence>
<comment type="similarity">
    <text evidence="8">Belongs to the bacterial reverse transcriptase family.</text>
</comment>
<evidence type="ECO:0000256" key="4">
    <source>
        <dbReference type="ARBA" id="ARBA00022723"/>
    </source>
</evidence>
<dbReference type="PROSITE" id="PS50878">
    <property type="entry name" value="RT_POL"/>
    <property type="match status" value="1"/>
</dbReference>
<accession>A0A3M6RIW2</accession>
<dbReference type="InterPro" id="IPR043502">
    <property type="entry name" value="DNA/RNA_pol_sf"/>
</dbReference>
<evidence type="ECO:0000256" key="8">
    <source>
        <dbReference type="ARBA" id="ARBA00034120"/>
    </source>
</evidence>
<dbReference type="SUPFAM" id="SSF56672">
    <property type="entry name" value="DNA/RNA polymerases"/>
    <property type="match status" value="1"/>
</dbReference>
<dbReference type="PRINTS" id="PR00866">
    <property type="entry name" value="RNADNAPOLMS"/>
</dbReference>
<comment type="caution">
    <text evidence="11">The sequence shown here is derived from an EMBL/GenBank/DDBJ whole genome shotgun (WGS) entry which is preliminary data.</text>
</comment>
<dbReference type="Proteomes" id="UP000275180">
    <property type="component" value="Unassembled WGS sequence"/>
</dbReference>
<dbReference type="OrthoDB" id="7055795at2"/>
<keyword evidence="6 11" id="KW-0695">RNA-directed DNA polymerase</keyword>
<dbReference type="PANTHER" id="PTHR34047">
    <property type="entry name" value="NUCLEAR INTRON MATURASE 1, MITOCHONDRIAL-RELATED"/>
    <property type="match status" value="1"/>
</dbReference>
<sequence length="603" mass="66095">MPRTIAQAAAPAGLPLSMPRQRRGWAQTFKIDAGARFRCMQVFTGIAHGDRMTMGHPHGCRHTWKSQRLCPTYPRVCTAQPGHDGLKPRATPAFHSQRALRMAFALPHSMGLNPHDDLALLAFAQHLARALLAGPWTPMAMRARLRRALGLARGGASPDWLRQLVSQLHAQPPFALSEQPRRRKAANAATGPLPGSASLQAVADAVAQCPALQQAWSNAPAHAPWRIKGFFLPPPPPKPPAIAKLQPFVRELPPLAQVGDIAAWLELDPGQLDWLANCQDRPAPHPKLAHYRAHWLPKGQGGLPRLIEAPKARLKQIQRRILQELLAPIPLHNAAHGGVRGRSALSHAQAHAGMPVLLKFDLRDFFPSIRAARIHAIFACLGHTPAVCRVLTALVTTRTAHGVLRTAPLTAPSQSAPCGANPAPSLAVQQAQLRQLYGPRHLPQGSPSSTLLANLAAARLDMRLAAAAAALQGRYTRYVDDLAISLPPLPRAQLLRMQRLVRRIVHEEGFVLNEAKCGLYTASQAHYLTGICINAHPNLPRAAYDRLKAILHQCVLHGPSSQNRDGHRDFRAHLQGRIAWCRSLNPARAAKLQRLFERIDWQR</sequence>
<organism evidence="11 12">
    <name type="scientific">Vandammella animalimorsus</name>
    <dbReference type="NCBI Taxonomy" id="2029117"/>
    <lineage>
        <taxon>Bacteria</taxon>
        <taxon>Pseudomonadati</taxon>
        <taxon>Pseudomonadota</taxon>
        <taxon>Betaproteobacteria</taxon>
        <taxon>Burkholderiales</taxon>
        <taxon>Comamonadaceae</taxon>
        <taxon>Vandammella</taxon>
    </lineage>
</organism>
<name>A0A3M6RIW2_9BURK</name>
<evidence type="ECO:0000256" key="5">
    <source>
        <dbReference type="ARBA" id="ARBA00022842"/>
    </source>
</evidence>
<keyword evidence="3" id="KW-0548">Nucleotidyltransferase</keyword>
<dbReference type="GO" id="GO:0051607">
    <property type="term" value="P:defense response to virus"/>
    <property type="evidence" value="ECO:0007669"/>
    <property type="project" value="UniProtKB-KW"/>
</dbReference>
<keyword evidence="5" id="KW-0460">Magnesium</keyword>
<evidence type="ECO:0000256" key="1">
    <source>
        <dbReference type="ARBA" id="ARBA00012493"/>
    </source>
</evidence>
<evidence type="ECO:0000313" key="12">
    <source>
        <dbReference type="Proteomes" id="UP000275180"/>
    </source>
</evidence>
<evidence type="ECO:0000256" key="9">
    <source>
        <dbReference type="ARBA" id="ARBA00048173"/>
    </source>
</evidence>
<dbReference type="InterPro" id="IPR051083">
    <property type="entry name" value="GrpII_Intron_Splice-Mob/Def"/>
</dbReference>
<dbReference type="GO" id="GO:0046872">
    <property type="term" value="F:metal ion binding"/>
    <property type="evidence" value="ECO:0007669"/>
    <property type="project" value="UniProtKB-KW"/>
</dbReference>
<evidence type="ECO:0000256" key="6">
    <source>
        <dbReference type="ARBA" id="ARBA00022918"/>
    </source>
</evidence>
<keyword evidence="7" id="KW-0051">Antiviral defense</keyword>
<dbReference type="InterPro" id="IPR000477">
    <property type="entry name" value="RT_dom"/>
</dbReference>
<evidence type="ECO:0000313" key="11">
    <source>
        <dbReference type="EMBL" id="RMX15395.1"/>
    </source>
</evidence>
<evidence type="ECO:0000256" key="7">
    <source>
        <dbReference type="ARBA" id="ARBA00023118"/>
    </source>
</evidence>
<dbReference type="EC" id="2.7.7.49" evidence="1"/>
<proteinExistence type="inferred from homology"/>
<dbReference type="EMBL" id="RDQJ01000007">
    <property type="protein sequence ID" value="RMX15395.1"/>
    <property type="molecule type" value="Genomic_DNA"/>
</dbReference>
<comment type="catalytic activity">
    <reaction evidence="9">
        <text>DNA(n) + a 2'-deoxyribonucleoside 5'-triphosphate = DNA(n+1) + diphosphate</text>
        <dbReference type="Rhea" id="RHEA:22508"/>
        <dbReference type="Rhea" id="RHEA-COMP:17339"/>
        <dbReference type="Rhea" id="RHEA-COMP:17340"/>
        <dbReference type="ChEBI" id="CHEBI:33019"/>
        <dbReference type="ChEBI" id="CHEBI:61560"/>
        <dbReference type="ChEBI" id="CHEBI:173112"/>
        <dbReference type="EC" id="2.7.7.49"/>
    </reaction>
</comment>
<keyword evidence="2" id="KW-0808">Transferase</keyword>
<dbReference type="CDD" id="cd03487">
    <property type="entry name" value="RT_Bac_retron_II"/>
    <property type="match status" value="1"/>
</dbReference>
<dbReference type="InterPro" id="IPR000123">
    <property type="entry name" value="Reverse_transcriptase_msDNA"/>
</dbReference>